<proteinExistence type="predicted"/>
<gene>
    <name evidence="2" type="ORF">F5X68DRAFT_59557</name>
</gene>
<feature type="region of interest" description="Disordered" evidence="1">
    <location>
        <begin position="113"/>
        <end position="140"/>
    </location>
</feature>
<sequence>MRCRTFFPDLFLQSSCLPPPGPLRGWIIIRRIGPGPEDLWAPRPTTVQRQPELESARWRIACQPPLKPPQRLVRNRSRFGMSAGPELDQLQFVGIAAPGDVRWAWPLDLSCRQAEPSEPPNSKTVAVQVPGPKTSQTPGHLPKRLLAWQHRPSRYALRVAKFFKSDWKSSDVDRHAFPGGRHTAIRPVGGQHRLSGTRHLQSERMQDLRGPGYCPAACSSCHGPRGETFSPRQTGPVR</sequence>
<dbReference type="EMBL" id="JAGSXJ010000004">
    <property type="protein sequence ID" value="KAH6692604.1"/>
    <property type="molecule type" value="Genomic_DNA"/>
</dbReference>
<reference evidence="2" key="1">
    <citation type="journal article" date="2021" name="Nat. Commun.">
        <title>Genetic determinants of endophytism in the Arabidopsis root mycobiome.</title>
        <authorList>
            <person name="Mesny F."/>
            <person name="Miyauchi S."/>
            <person name="Thiergart T."/>
            <person name="Pickel B."/>
            <person name="Atanasova L."/>
            <person name="Karlsson M."/>
            <person name="Huettel B."/>
            <person name="Barry K.W."/>
            <person name="Haridas S."/>
            <person name="Chen C."/>
            <person name="Bauer D."/>
            <person name="Andreopoulos W."/>
            <person name="Pangilinan J."/>
            <person name="LaButti K."/>
            <person name="Riley R."/>
            <person name="Lipzen A."/>
            <person name="Clum A."/>
            <person name="Drula E."/>
            <person name="Henrissat B."/>
            <person name="Kohler A."/>
            <person name="Grigoriev I.V."/>
            <person name="Martin F.M."/>
            <person name="Hacquard S."/>
        </authorList>
    </citation>
    <scope>NUCLEOTIDE SEQUENCE</scope>
    <source>
        <strain evidence="2">MPI-SDFR-AT-0117</strain>
    </source>
</reference>
<comment type="caution">
    <text evidence="2">The sequence shown here is derived from an EMBL/GenBank/DDBJ whole genome shotgun (WGS) entry which is preliminary data.</text>
</comment>
<organism evidence="2 3">
    <name type="scientific">Plectosphaerella plurivora</name>
    <dbReference type="NCBI Taxonomy" id="936078"/>
    <lineage>
        <taxon>Eukaryota</taxon>
        <taxon>Fungi</taxon>
        <taxon>Dikarya</taxon>
        <taxon>Ascomycota</taxon>
        <taxon>Pezizomycotina</taxon>
        <taxon>Sordariomycetes</taxon>
        <taxon>Hypocreomycetidae</taxon>
        <taxon>Glomerellales</taxon>
        <taxon>Plectosphaerellaceae</taxon>
        <taxon>Plectosphaerella</taxon>
    </lineage>
</organism>
<dbReference type="Proteomes" id="UP000770015">
    <property type="component" value="Unassembled WGS sequence"/>
</dbReference>
<evidence type="ECO:0000313" key="3">
    <source>
        <dbReference type="Proteomes" id="UP000770015"/>
    </source>
</evidence>
<evidence type="ECO:0000256" key="1">
    <source>
        <dbReference type="SAM" id="MobiDB-lite"/>
    </source>
</evidence>
<accession>A0A9P8VIC7</accession>
<keyword evidence="3" id="KW-1185">Reference proteome</keyword>
<evidence type="ECO:0000313" key="2">
    <source>
        <dbReference type="EMBL" id="KAH6692604.1"/>
    </source>
</evidence>
<dbReference type="AlphaFoldDB" id="A0A9P8VIC7"/>
<protein>
    <submittedName>
        <fullName evidence="2">Uncharacterized protein</fullName>
    </submittedName>
</protein>
<name>A0A9P8VIC7_9PEZI</name>